<name>A0ABR3DBU3_NEUIN</name>
<evidence type="ECO:0000313" key="2">
    <source>
        <dbReference type="Proteomes" id="UP001451303"/>
    </source>
</evidence>
<dbReference type="EMBL" id="JAVLET010000005">
    <property type="protein sequence ID" value="KAL0469738.1"/>
    <property type="molecule type" value="Genomic_DNA"/>
</dbReference>
<evidence type="ECO:0000313" key="1">
    <source>
        <dbReference type="EMBL" id="KAL0469738.1"/>
    </source>
</evidence>
<protein>
    <submittedName>
        <fullName evidence="1">Uncharacterized protein</fullName>
    </submittedName>
</protein>
<reference evidence="1 2" key="1">
    <citation type="submission" date="2023-09" db="EMBL/GenBank/DDBJ databases">
        <title>Multi-omics analysis of a traditional fermented food reveals byproduct-associated fungal strains for waste-to-food upcycling.</title>
        <authorList>
            <consortium name="Lawrence Berkeley National Laboratory"/>
            <person name="Rekdal V.M."/>
            <person name="Villalobos-Escobedo J.M."/>
            <person name="Rodriguez-Valeron N."/>
            <person name="Garcia M.O."/>
            <person name="Vasquez D.P."/>
            <person name="Damayanti I."/>
            <person name="Sorensen P.M."/>
            <person name="Baidoo E.E."/>
            <person name="De Carvalho A.C."/>
            <person name="Riley R."/>
            <person name="Lipzen A."/>
            <person name="He G."/>
            <person name="Yan M."/>
            <person name="Haridas S."/>
            <person name="Daum C."/>
            <person name="Yoshinaga Y."/>
            <person name="Ng V."/>
            <person name="Grigoriev I.V."/>
            <person name="Munk R."/>
            <person name="Nuraida L."/>
            <person name="Wijaya C.H."/>
            <person name="Morales P.-C."/>
            <person name="Keasling J.D."/>
        </authorList>
    </citation>
    <scope>NUCLEOTIDE SEQUENCE [LARGE SCALE GENOMIC DNA]</scope>
    <source>
        <strain evidence="1 2">FGSC 2613</strain>
    </source>
</reference>
<accession>A0ABR3DBU3</accession>
<proteinExistence type="predicted"/>
<gene>
    <name evidence="1" type="ORF">QR685DRAFT_444209</name>
</gene>
<feature type="non-terminal residue" evidence="1">
    <location>
        <position position="1"/>
    </location>
</feature>
<keyword evidence="2" id="KW-1185">Reference proteome</keyword>
<comment type="caution">
    <text evidence="1">The sequence shown here is derived from an EMBL/GenBank/DDBJ whole genome shotgun (WGS) entry which is preliminary data.</text>
</comment>
<organism evidence="1 2">
    <name type="scientific">Neurospora intermedia</name>
    <dbReference type="NCBI Taxonomy" id="5142"/>
    <lineage>
        <taxon>Eukaryota</taxon>
        <taxon>Fungi</taxon>
        <taxon>Dikarya</taxon>
        <taxon>Ascomycota</taxon>
        <taxon>Pezizomycotina</taxon>
        <taxon>Sordariomycetes</taxon>
        <taxon>Sordariomycetidae</taxon>
        <taxon>Sordariales</taxon>
        <taxon>Sordariaceae</taxon>
        <taxon>Neurospora</taxon>
    </lineage>
</organism>
<dbReference type="Proteomes" id="UP001451303">
    <property type="component" value="Unassembled WGS sequence"/>
</dbReference>
<sequence length="73" mass="8059">IAETALFVNGVGSRDGGSGGRGDLVQAIQPMEDVNGMKDGKSSSTISEQVINYNLRDRRVSIKWAFALWRLYR</sequence>